<dbReference type="InterPro" id="IPR002401">
    <property type="entry name" value="Cyt_P450_E_grp-I"/>
</dbReference>
<comment type="caution">
    <text evidence="7">The sequence shown here is derived from an EMBL/GenBank/DDBJ whole genome shotgun (WGS) entry which is preliminary data.</text>
</comment>
<sequence length="147" mass="16967">MPYVEATIMEIMRWRCAIPLNLLRYTLWTTELNGYVIPKGSTIMANLWAVLHNPKYWGRDAEVFRPERFLSDDGKTVLKSDYFIPFSVGKRSCPGEPFARSEVFMYLVCIMQKYHVSLPEGAVPDFEGVLGLSLAPKPFEICIKKRR</sequence>
<dbReference type="PRINTS" id="PR00463">
    <property type="entry name" value="EP450I"/>
</dbReference>
<dbReference type="AlphaFoldDB" id="A0A4Y1ZPE1"/>
<evidence type="ECO:0000256" key="3">
    <source>
        <dbReference type="ARBA" id="ARBA00023004"/>
    </source>
</evidence>
<evidence type="ECO:0000313" key="7">
    <source>
        <dbReference type="EMBL" id="GBL60573.1"/>
    </source>
</evidence>
<dbReference type="Gene3D" id="1.10.630.10">
    <property type="entry name" value="Cytochrome P450"/>
    <property type="match status" value="1"/>
</dbReference>
<keyword evidence="8" id="KW-1185">Reference proteome</keyword>
<protein>
    <submittedName>
        <fullName evidence="7">Vitamin D 25-hydroxylase</fullName>
    </submittedName>
</protein>
<dbReference type="InterPro" id="IPR050182">
    <property type="entry name" value="Cytochrome_P450_fam2"/>
</dbReference>
<dbReference type="PANTHER" id="PTHR24300">
    <property type="entry name" value="CYTOCHROME P450 508A4-RELATED"/>
    <property type="match status" value="1"/>
</dbReference>
<dbReference type="SUPFAM" id="SSF48264">
    <property type="entry name" value="Cytochrome P450"/>
    <property type="match status" value="1"/>
</dbReference>
<dbReference type="InterPro" id="IPR017972">
    <property type="entry name" value="Cyt_P450_CS"/>
</dbReference>
<dbReference type="PANTHER" id="PTHR24300:SF375">
    <property type="entry name" value="CYTOCHROME P450 FAMILY"/>
    <property type="match status" value="1"/>
</dbReference>
<dbReference type="GO" id="GO:0006805">
    <property type="term" value="P:xenobiotic metabolic process"/>
    <property type="evidence" value="ECO:0007669"/>
    <property type="project" value="TreeGrafter"/>
</dbReference>
<dbReference type="EMBL" id="BGPR01076332">
    <property type="protein sequence ID" value="GBL60573.1"/>
    <property type="molecule type" value="Genomic_DNA"/>
</dbReference>
<dbReference type="OrthoDB" id="6424642at2759"/>
<evidence type="ECO:0000313" key="8">
    <source>
        <dbReference type="Proteomes" id="UP000499080"/>
    </source>
</evidence>
<name>A0A4Y1ZPE1_ARAVE</name>
<evidence type="ECO:0000256" key="5">
    <source>
        <dbReference type="PIRSR" id="PIRSR602401-1"/>
    </source>
</evidence>
<keyword evidence="4 6" id="KW-0503">Monooxygenase</keyword>
<reference evidence="7 8" key="1">
    <citation type="journal article" date="2019" name="Sci. Rep.">
        <title>Orb-weaving spider Araneus ventricosus genome elucidates the spidroin gene catalogue.</title>
        <authorList>
            <person name="Kono N."/>
            <person name="Nakamura H."/>
            <person name="Ohtoshi R."/>
            <person name="Moran D.A.P."/>
            <person name="Shinohara A."/>
            <person name="Yoshida Y."/>
            <person name="Fujiwara M."/>
            <person name="Mori M."/>
            <person name="Tomita M."/>
            <person name="Arakawa K."/>
        </authorList>
    </citation>
    <scope>NUCLEOTIDE SEQUENCE [LARGE SCALE GENOMIC DNA]</scope>
</reference>
<dbReference type="GO" id="GO:0016712">
    <property type="term" value="F:oxidoreductase activity, acting on paired donors, with incorporation or reduction of molecular oxygen, reduced flavin or flavoprotein as one donor, and incorporation of one atom of oxygen"/>
    <property type="evidence" value="ECO:0007669"/>
    <property type="project" value="TreeGrafter"/>
</dbReference>
<evidence type="ECO:0000256" key="6">
    <source>
        <dbReference type="RuleBase" id="RU000461"/>
    </source>
</evidence>
<comment type="cofactor">
    <cofactor evidence="5">
        <name>heme</name>
        <dbReference type="ChEBI" id="CHEBI:30413"/>
    </cofactor>
</comment>
<keyword evidence="3 5" id="KW-0408">Iron</keyword>
<feature type="binding site" description="axial binding residue" evidence="5">
    <location>
        <position position="93"/>
    </location>
    <ligand>
        <name>heme</name>
        <dbReference type="ChEBI" id="CHEBI:30413"/>
    </ligand>
    <ligandPart>
        <name>Fe</name>
        <dbReference type="ChEBI" id="CHEBI:18248"/>
    </ligandPart>
</feature>
<evidence type="ECO:0000256" key="1">
    <source>
        <dbReference type="ARBA" id="ARBA00010617"/>
    </source>
</evidence>
<dbReference type="PROSITE" id="PS00086">
    <property type="entry name" value="CYTOCHROME_P450"/>
    <property type="match status" value="1"/>
</dbReference>
<dbReference type="GO" id="GO:0005737">
    <property type="term" value="C:cytoplasm"/>
    <property type="evidence" value="ECO:0007669"/>
    <property type="project" value="TreeGrafter"/>
</dbReference>
<dbReference type="PRINTS" id="PR00385">
    <property type="entry name" value="P450"/>
</dbReference>
<keyword evidence="2 5" id="KW-0479">Metal-binding</keyword>
<evidence type="ECO:0000256" key="2">
    <source>
        <dbReference type="ARBA" id="ARBA00022723"/>
    </source>
</evidence>
<dbReference type="Pfam" id="PF00067">
    <property type="entry name" value="p450"/>
    <property type="match status" value="1"/>
</dbReference>
<proteinExistence type="inferred from homology"/>
<dbReference type="InterPro" id="IPR036396">
    <property type="entry name" value="Cyt_P450_sf"/>
</dbReference>
<organism evidence="7 8">
    <name type="scientific">Araneus ventricosus</name>
    <name type="common">Orbweaver spider</name>
    <name type="synonym">Epeira ventricosa</name>
    <dbReference type="NCBI Taxonomy" id="182803"/>
    <lineage>
        <taxon>Eukaryota</taxon>
        <taxon>Metazoa</taxon>
        <taxon>Ecdysozoa</taxon>
        <taxon>Arthropoda</taxon>
        <taxon>Chelicerata</taxon>
        <taxon>Arachnida</taxon>
        <taxon>Araneae</taxon>
        <taxon>Araneomorphae</taxon>
        <taxon>Entelegynae</taxon>
        <taxon>Araneoidea</taxon>
        <taxon>Araneidae</taxon>
        <taxon>Araneus</taxon>
    </lineage>
</organism>
<gene>
    <name evidence="7" type="primary">CYP2R1_1</name>
    <name evidence="7" type="ORF">AVEN_100611_1</name>
</gene>
<dbReference type="GO" id="GO:0005506">
    <property type="term" value="F:iron ion binding"/>
    <property type="evidence" value="ECO:0007669"/>
    <property type="project" value="InterPro"/>
</dbReference>
<dbReference type="Proteomes" id="UP000499080">
    <property type="component" value="Unassembled WGS sequence"/>
</dbReference>
<evidence type="ECO:0000256" key="4">
    <source>
        <dbReference type="ARBA" id="ARBA00023033"/>
    </source>
</evidence>
<accession>A0A4Y1ZPE1</accession>
<dbReference type="GO" id="GO:0006082">
    <property type="term" value="P:organic acid metabolic process"/>
    <property type="evidence" value="ECO:0007669"/>
    <property type="project" value="TreeGrafter"/>
</dbReference>
<keyword evidence="5 6" id="KW-0349">Heme</keyword>
<keyword evidence="6" id="KW-0560">Oxidoreductase</keyword>
<dbReference type="InterPro" id="IPR001128">
    <property type="entry name" value="Cyt_P450"/>
</dbReference>
<comment type="similarity">
    <text evidence="1 6">Belongs to the cytochrome P450 family.</text>
</comment>
<dbReference type="GO" id="GO:0020037">
    <property type="term" value="F:heme binding"/>
    <property type="evidence" value="ECO:0007669"/>
    <property type="project" value="InterPro"/>
</dbReference>